<dbReference type="STRING" id="519442.Huta_1802"/>
<keyword evidence="7" id="KW-0812">Transmembrane</keyword>
<feature type="transmembrane region" description="Helical" evidence="7">
    <location>
        <begin position="85"/>
        <end position="108"/>
    </location>
</feature>
<dbReference type="CDD" id="cd00130">
    <property type="entry name" value="PAS"/>
    <property type="match status" value="1"/>
</dbReference>
<evidence type="ECO:0000256" key="4">
    <source>
        <dbReference type="ARBA" id="ARBA00022741"/>
    </source>
</evidence>
<reference evidence="11 12" key="1">
    <citation type="journal article" date="2009" name="Stand. Genomic Sci.">
        <title>Complete genome sequence of Halorhabdus utahensis type strain (AX-2).</title>
        <authorList>
            <person name="Anderson I."/>
            <person name="Tindall B.J."/>
            <person name="Pomrenke H."/>
            <person name="Goker M."/>
            <person name="Lapidus A."/>
            <person name="Nolan M."/>
            <person name="Copeland A."/>
            <person name="Glavina Del Rio T."/>
            <person name="Chen F."/>
            <person name="Tice H."/>
            <person name="Cheng J.F."/>
            <person name="Lucas S."/>
            <person name="Chertkov O."/>
            <person name="Bruce D."/>
            <person name="Brettin T."/>
            <person name="Detter J.C."/>
            <person name="Han C."/>
            <person name="Goodwin L."/>
            <person name="Land M."/>
            <person name="Hauser L."/>
            <person name="Chang Y.J."/>
            <person name="Jeffries C.D."/>
            <person name="Pitluck S."/>
            <person name="Pati A."/>
            <person name="Mavromatis K."/>
            <person name="Ivanova N."/>
            <person name="Ovchinnikova G."/>
            <person name="Chen A."/>
            <person name="Palaniappan K."/>
            <person name="Chain P."/>
            <person name="Rohde M."/>
            <person name="Bristow J."/>
            <person name="Eisen J.A."/>
            <person name="Markowitz V."/>
            <person name="Hugenholtz P."/>
            <person name="Kyrpides N.C."/>
            <person name="Klenk H.P."/>
        </authorList>
    </citation>
    <scope>NUCLEOTIDE SEQUENCE [LARGE SCALE GENOMIC DNA]</scope>
    <source>
        <strain evidence="12">DSM 12940 / JCM 11049 / AX-2</strain>
    </source>
</reference>
<organism evidence="11 12">
    <name type="scientific">Halorhabdus utahensis (strain DSM 12940 / JCM 11049 / AX-2)</name>
    <dbReference type="NCBI Taxonomy" id="519442"/>
    <lineage>
        <taxon>Archaea</taxon>
        <taxon>Methanobacteriati</taxon>
        <taxon>Methanobacteriota</taxon>
        <taxon>Stenosarchaea group</taxon>
        <taxon>Halobacteria</taxon>
        <taxon>Halobacteriales</taxon>
        <taxon>Haloarculaceae</taxon>
        <taxon>Halorhabdus</taxon>
    </lineage>
</organism>
<dbReference type="Pfam" id="PF02518">
    <property type="entry name" value="HATPase_c"/>
    <property type="match status" value="1"/>
</dbReference>
<evidence type="ECO:0000259" key="9">
    <source>
        <dbReference type="PROSITE" id="PS50112"/>
    </source>
</evidence>
<evidence type="ECO:0000259" key="10">
    <source>
        <dbReference type="PROSITE" id="PS50113"/>
    </source>
</evidence>
<feature type="transmembrane region" description="Helical" evidence="7">
    <location>
        <begin position="23"/>
        <end position="41"/>
    </location>
</feature>
<proteinExistence type="predicted"/>
<evidence type="ECO:0000313" key="11">
    <source>
        <dbReference type="EMBL" id="ACV11974.1"/>
    </source>
</evidence>
<evidence type="ECO:0000313" key="12">
    <source>
        <dbReference type="Proteomes" id="UP000002071"/>
    </source>
</evidence>
<dbReference type="PANTHER" id="PTHR44936">
    <property type="entry name" value="SENSOR PROTEIN CREC"/>
    <property type="match status" value="1"/>
</dbReference>
<dbReference type="EC" id="2.7.13.3" evidence="2"/>
<dbReference type="AlphaFoldDB" id="C7NRN8"/>
<dbReference type="RefSeq" id="WP_015789546.1">
    <property type="nucleotide sequence ID" value="NC_013158.1"/>
</dbReference>
<dbReference type="GO" id="GO:0004673">
    <property type="term" value="F:protein histidine kinase activity"/>
    <property type="evidence" value="ECO:0007669"/>
    <property type="project" value="UniProtKB-EC"/>
</dbReference>
<dbReference type="InterPro" id="IPR036890">
    <property type="entry name" value="HATPase_C_sf"/>
</dbReference>
<dbReference type="InterPro" id="IPR000014">
    <property type="entry name" value="PAS"/>
</dbReference>
<dbReference type="GO" id="GO:0005524">
    <property type="term" value="F:ATP binding"/>
    <property type="evidence" value="ECO:0007669"/>
    <property type="project" value="UniProtKB-KW"/>
</dbReference>
<evidence type="ECO:0000256" key="1">
    <source>
        <dbReference type="ARBA" id="ARBA00000085"/>
    </source>
</evidence>
<dbReference type="GeneID" id="8384090"/>
<dbReference type="KEGG" id="hut:Huta_1802"/>
<dbReference type="InterPro" id="IPR003594">
    <property type="entry name" value="HATPase_dom"/>
</dbReference>
<evidence type="ECO:0000256" key="7">
    <source>
        <dbReference type="SAM" id="Phobius"/>
    </source>
</evidence>
<dbReference type="Gene3D" id="3.30.450.20">
    <property type="entry name" value="PAS domain"/>
    <property type="match status" value="1"/>
</dbReference>
<feature type="domain" description="PAC" evidence="10">
    <location>
        <begin position="313"/>
        <end position="363"/>
    </location>
</feature>
<feature type="transmembrane region" description="Helical" evidence="7">
    <location>
        <begin position="120"/>
        <end position="142"/>
    </location>
</feature>
<dbReference type="InterPro" id="IPR050980">
    <property type="entry name" value="2C_sensor_his_kinase"/>
</dbReference>
<name>C7NRN8_HALUD</name>
<dbReference type="InterPro" id="IPR013656">
    <property type="entry name" value="PAS_4"/>
</dbReference>
<dbReference type="InterPro" id="IPR035965">
    <property type="entry name" value="PAS-like_dom_sf"/>
</dbReference>
<evidence type="ECO:0000259" key="8">
    <source>
        <dbReference type="PROSITE" id="PS50109"/>
    </source>
</evidence>
<dbReference type="PROSITE" id="PS50112">
    <property type="entry name" value="PAS"/>
    <property type="match status" value="1"/>
</dbReference>
<sequence>MTGAALGDVLYGFTGAVLGVSDIYPGVVALAGLITAGLTVVGVQYRDVPGGEWFAATMGLSNVWIAGALVTVLSSNRTALVLAEIVMTGCSLVVPVAWTAFVITYVGLDWMSQSWRLAALFVPPLVGIAAIAATPLTKLYFADVAVVHRPDGISVVSTPPGILAWLVLAYVFVLLVVGLVLIARLILLRGLFSRQASWLLIGTMPPFVTVMLEPAGVVGEEHLPLAPIGFALMGLAYGYGLFYHRLFDLSPGTWRLGTGVAFEGLSEGLVIVDTHGDVLGCNRSACERFGWERSTVFGRNIAEFDAQLSGAIGRSEPTEFRMDGQWYEVNSSPITDARDREVGHVLVIRDVTERHERRQQLEVLNRALRHNLRNDMMVVSSRAQALEDRYDDPMARTIVDTATDIVEMADKARAVEESLRETEGETQDVDVGPFLGRLIENVCGGDQDAPVAIDVEPGLSVRTDESLLMIVVANLVENAIEHGIRDGMDADRAPVRISADRVLDGVAIEVADDGPGIPQSELDVIERGTETPTSHGRGIGLWLVTWGATRLNADVTFDTDDGTTARLVVPDR</sequence>
<dbReference type="eggNOG" id="arCOG02327">
    <property type="taxonomic scope" value="Archaea"/>
</dbReference>
<feature type="transmembrane region" description="Helical" evidence="7">
    <location>
        <begin position="198"/>
        <end position="217"/>
    </location>
</feature>
<dbReference type="NCBIfam" id="TIGR00229">
    <property type="entry name" value="sensory_box"/>
    <property type="match status" value="1"/>
</dbReference>
<evidence type="ECO:0000256" key="6">
    <source>
        <dbReference type="ARBA" id="ARBA00022840"/>
    </source>
</evidence>
<feature type="domain" description="Histidine kinase" evidence="8">
    <location>
        <begin position="367"/>
        <end position="572"/>
    </location>
</feature>
<keyword evidence="7" id="KW-0472">Membrane</keyword>
<dbReference type="CDD" id="cd00075">
    <property type="entry name" value="HATPase"/>
    <property type="match status" value="1"/>
</dbReference>
<keyword evidence="3" id="KW-0808">Transferase</keyword>
<dbReference type="PROSITE" id="PS50113">
    <property type="entry name" value="PAC"/>
    <property type="match status" value="1"/>
</dbReference>
<dbReference type="Pfam" id="PF16927">
    <property type="entry name" value="HisKA_7TM"/>
    <property type="match status" value="1"/>
</dbReference>
<dbReference type="InterPro" id="IPR005467">
    <property type="entry name" value="His_kinase_dom"/>
</dbReference>
<evidence type="ECO:0000256" key="3">
    <source>
        <dbReference type="ARBA" id="ARBA00022679"/>
    </source>
</evidence>
<keyword evidence="5 11" id="KW-0418">Kinase</keyword>
<dbReference type="Proteomes" id="UP000002071">
    <property type="component" value="Chromosome"/>
</dbReference>
<keyword evidence="12" id="KW-1185">Reference proteome</keyword>
<gene>
    <name evidence="11" type="ordered locus">Huta_1802</name>
</gene>
<feature type="transmembrane region" description="Helical" evidence="7">
    <location>
        <begin position="223"/>
        <end position="242"/>
    </location>
</feature>
<protein>
    <recommendedName>
        <fullName evidence="2">histidine kinase</fullName>
        <ecNumber evidence="2">2.7.13.3</ecNumber>
    </recommendedName>
</protein>
<evidence type="ECO:0000256" key="5">
    <source>
        <dbReference type="ARBA" id="ARBA00022777"/>
    </source>
</evidence>
<feature type="domain" description="PAS" evidence="9">
    <location>
        <begin position="261"/>
        <end position="304"/>
    </location>
</feature>
<dbReference type="SMART" id="SM00387">
    <property type="entry name" value="HATPase_c"/>
    <property type="match status" value="1"/>
</dbReference>
<keyword evidence="6" id="KW-0067">ATP-binding</keyword>
<dbReference type="HOGENOM" id="CLU_000445_114_58_2"/>
<dbReference type="Pfam" id="PF08448">
    <property type="entry name" value="PAS_4"/>
    <property type="match status" value="1"/>
</dbReference>
<keyword evidence="4" id="KW-0547">Nucleotide-binding</keyword>
<dbReference type="Gene3D" id="3.30.565.10">
    <property type="entry name" value="Histidine kinase-like ATPase, C-terminal domain"/>
    <property type="match status" value="1"/>
</dbReference>
<dbReference type="PANTHER" id="PTHR44936:SF10">
    <property type="entry name" value="SENSOR PROTEIN RSTB"/>
    <property type="match status" value="1"/>
</dbReference>
<comment type="catalytic activity">
    <reaction evidence="1">
        <text>ATP + protein L-histidine = ADP + protein N-phospho-L-histidine.</text>
        <dbReference type="EC" id="2.7.13.3"/>
    </reaction>
</comment>
<accession>C7NRN8</accession>
<dbReference type="InterPro" id="IPR031621">
    <property type="entry name" value="HisKA_7TM"/>
</dbReference>
<dbReference type="SUPFAM" id="SSF55874">
    <property type="entry name" value="ATPase domain of HSP90 chaperone/DNA topoisomerase II/histidine kinase"/>
    <property type="match status" value="1"/>
</dbReference>
<dbReference type="PROSITE" id="PS50109">
    <property type="entry name" value="HIS_KIN"/>
    <property type="match status" value="1"/>
</dbReference>
<dbReference type="EMBL" id="CP001687">
    <property type="protein sequence ID" value="ACV11974.1"/>
    <property type="molecule type" value="Genomic_DNA"/>
</dbReference>
<dbReference type="SUPFAM" id="SSF55785">
    <property type="entry name" value="PYP-like sensor domain (PAS domain)"/>
    <property type="match status" value="1"/>
</dbReference>
<feature type="transmembrane region" description="Helical" evidence="7">
    <location>
        <begin position="162"/>
        <end position="186"/>
    </location>
</feature>
<dbReference type="OrthoDB" id="3369at2157"/>
<keyword evidence="7" id="KW-1133">Transmembrane helix</keyword>
<evidence type="ECO:0000256" key="2">
    <source>
        <dbReference type="ARBA" id="ARBA00012438"/>
    </source>
</evidence>
<dbReference type="InterPro" id="IPR000700">
    <property type="entry name" value="PAS-assoc_C"/>
</dbReference>
<feature type="transmembrane region" description="Helical" evidence="7">
    <location>
        <begin position="53"/>
        <end position="73"/>
    </location>
</feature>